<gene>
    <name evidence="1" type="ORF">MAR_022440</name>
</gene>
<evidence type="ECO:0000313" key="1">
    <source>
        <dbReference type="EMBL" id="WAQ98067.1"/>
    </source>
</evidence>
<dbReference type="PANTHER" id="PTHR33604">
    <property type="entry name" value="OSJNBA0004B13.7 PROTEIN"/>
    <property type="match status" value="1"/>
</dbReference>
<accession>A0ABY7DK26</accession>
<dbReference type="InterPro" id="IPR029044">
    <property type="entry name" value="Nucleotide-diphossugar_trans"/>
</dbReference>
<dbReference type="CDD" id="cd00761">
    <property type="entry name" value="Glyco_tranf_GTA_type"/>
    <property type="match status" value="1"/>
</dbReference>
<evidence type="ECO:0000313" key="2">
    <source>
        <dbReference type="Proteomes" id="UP001164746"/>
    </source>
</evidence>
<dbReference type="SUPFAM" id="SSF53448">
    <property type="entry name" value="Nucleotide-diphospho-sugar transferases"/>
    <property type="match status" value="1"/>
</dbReference>
<organism evidence="1 2">
    <name type="scientific">Mya arenaria</name>
    <name type="common">Soft-shell clam</name>
    <dbReference type="NCBI Taxonomy" id="6604"/>
    <lineage>
        <taxon>Eukaryota</taxon>
        <taxon>Metazoa</taxon>
        <taxon>Spiralia</taxon>
        <taxon>Lophotrochozoa</taxon>
        <taxon>Mollusca</taxon>
        <taxon>Bivalvia</taxon>
        <taxon>Autobranchia</taxon>
        <taxon>Heteroconchia</taxon>
        <taxon>Euheterodonta</taxon>
        <taxon>Imparidentia</taxon>
        <taxon>Neoheterodontei</taxon>
        <taxon>Myida</taxon>
        <taxon>Myoidea</taxon>
        <taxon>Myidae</taxon>
        <taxon>Mya</taxon>
    </lineage>
</organism>
<dbReference type="Proteomes" id="UP001164746">
    <property type="component" value="Chromosome 3"/>
</dbReference>
<name>A0ABY7DK26_MYAAR</name>
<protein>
    <submittedName>
        <fullName evidence="1">Uncharacterized protein</fullName>
    </submittedName>
</protein>
<reference evidence="1" key="1">
    <citation type="submission" date="2022-11" db="EMBL/GenBank/DDBJ databases">
        <title>Centuries of genome instability and evolution in soft-shell clam transmissible cancer (bioRxiv).</title>
        <authorList>
            <person name="Hart S.F.M."/>
            <person name="Yonemitsu M.A."/>
            <person name="Giersch R.M."/>
            <person name="Beal B.F."/>
            <person name="Arriagada G."/>
            <person name="Davis B.W."/>
            <person name="Ostrander E.A."/>
            <person name="Goff S.P."/>
            <person name="Metzger M.J."/>
        </authorList>
    </citation>
    <scope>NUCLEOTIDE SEQUENCE</scope>
    <source>
        <strain evidence="1">MELC-2E11</strain>
        <tissue evidence="1">Siphon/mantle</tissue>
    </source>
</reference>
<proteinExistence type="predicted"/>
<keyword evidence="2" id="KW-1185">Reference proteome</keyword>
<sequence length="439" mass="50859">MRLFKHIVTIVKRSLPWLVFSLAVVCVTLLFETKYTSNVYKDYTGGTEVGLQTRIRRFLKNMHSSIFSYKCQIVTKTRNNADLRIIVITYNRSNALMRLLESLNKADYGGSAVVLEVWIDRFNSEQYSIQTVDILSKFYFDAGFCDIHLHPTHVGLTGQWLHTWKPKDKEIAVILEDDLTVSPYFYKYLRLMFDLYGNRSDVSGFTLQGQSIKHDPSAGGQLDIDPKHKVFLYPTLGTSGFAPNFRQWKPFKEWLAECLTLGTKVPLVPKHKSSIWYQQFEVSGRTDTMWEMEYLYYTWKHNQYTLYPNFKDHKGLAFNWFEDGLHSTGERRGSGEDKRQLVMNWTLVAAALPRIPAYPQLVSIPRREATFRFQSSSCSHNSFPALDLKSKFVSNARLEATFRFQSSSCSHNSFPTLELKPQFVSNPRLEVTIRFQSSS</sequence>
<dbReference type="PANTHER" id="PTHR33604:SF3">
    <property type="entry name" value="OSJNBA0004B13.7 PROTEIN"/>
    <property type="match status" value="1"/>
</dbReference>
<dbReference type="Gene3D" id="3.90.550.10">
    <property type="entry name" value="Spore Coat Polysaccharide Biosynthesis Protein SpsA, Chain A"/>
    <property type="match status" value="1"/>
</dbReference>
<dbReference type="EMBL" id="CP111014">
    <property type="protein sequence ID" value="WAQ98067.1"/>
    <property type="molecule type" value="Genomic_DNA"/>
</dbReference>